<dbReference type="AlphaFoldDB" id="A0A183APP3"/>
<reference evidence="4" key="1">
    <citation type="submission" date="2016-06" db="UniProtKB">
        <authorList>
            <consortium name="WormBaseParasite"/>
        </authorList>
    </citation>
    <scope>IDENTIFICATION</scope>
</reference>
<evidence type="ECO:0000256" key="1">
    <source>
        <dbReference type="SAM" id="MobiDB-lite"/>
    </source>
</evidence>
<accession>A0A183APP3</accession>
<evidence type="ECO:0000313" key="2">
    <source>
        <dbReference type="EMBL" id="VDP84434.1"/>
    </source>
</evidence>
<dbReference type="WBParaSite" id="ECPE_0000895601-mRNA-1">
    <property type="protein sequence ID" value="ECPE_0000895601-mRNA-1"/>
    <property type="gene ID" value="ECPE_0000895601"/>
</dbReference>
<proteinExistence type="predicted"/>
<organism evidence="4">
    <name type="scientific">Echinostoma caproni</name>
    <dbReference type="NCBI Taxonomy" id="27848"/>
    <lineage>
        <taxon>Eukaryota</taxon>
        <taxon>Metazoa</taxon>
        <taxon>Spiralia</taxon>
        <taxon>Lophotrochozoa</taxon>
        <taxon>Platyhelminthes</taxon>
        <taxon>Trematoda</taxon>
        <taxon>Digenea</taxon>
        <taxon>Plagiorchiida</taxon>
        <taxon>Echinostomata</taxon>
        <taxon>Echinostomatoidea</taxon>
        <taxon>Echinostomatidae</taxon>
        <taxon>Echinostoma</taxon>
    </lineage>
</organism>
<sequence length="71" mass="7888">MLSRQTCFGVANCCNSKKLYAGLRINEQPSNSNETESDDDERNPGLLDAAIAQLLNSDTEDEEFDGFVEEE</sequence>
<name>A0A183APP3_9TREM</name>
<gene>
    <name evidence="2" type="ORF">ECPE_LOCUS8928</name>
</gene>
<reference evidence="2 3" key="2">
    <citation type="submission" date="2018-11" db="EMBL/GenBank/DDBJ databases">
        <authorList>
            <consortium name="Pathogen Informatics"/>
        </authorList>
    </citation>
    <scope>NUCLEOTIDE SEQUENCE [LARGE SCALE GENOMIC DNA]</scope>
    <source>
        <strain evidence="2 3">Egypt</strain>
    </source>
</reference>
<dbReference type="OrthoDB" id="2162928at2759"/>
<feature type="region of interest" description="Disordered" evidence="1">
    <location>
        <begin position="25"/>
        <end position="46"/>
    </location>
</feature>
<dbReference type="Proteomes" id="UP000272942">
    <property type="component" value="Unassembled WGS sequence"/>
</dbReference>
<evidence type="ECO:0000313" key="4">
    <source>
        <dbReference type="WBParaSite" id="ECPE_0000895601-mRNA-1"/>
    </source>
</evidence>
<protein>
    <submittedName>
        <fullName evidence="2 4">Uncharacterized protein</fullName>
    </submittedName>
</protein>
<keyword evidence="3" id="KW-1185">Reference proteome</keyword>
<dbReference type="EMBL" id="UZAN01046657">
    <property type="protein sequence ID" value="VDP84434.1"/>
    <property type="molecule type" value="Genomic_DNA"/>
</dbReference>
<evidence type="ECO:0000313" key="3">
    <source>
        <dbReference type="Proteomes" id="UP000272942"/>
    </source>
</evidence>